<dbReference type="PANTHER" id="PTHR34580:SF1">
    <property type="entry name" value="PROTEIN PAFC"/>
    <property type="match status" value="1"/>
</dbReference>
<dbReference type="InterPro" id="IPR051534">
    <property type="entry name" value="CBASS_pafABC_assoc_protein"/>
</dbReference>
<gene>
    <name evidence="4" type="ORF">AB5J51_22755</name>
</gene>
<dbReference type="AlphaFoldDB" id="A0AB39Y7U5"/>
<name>A0AB39Y7U5_9ACTN</name>
<protein>
    <submittedName>
        <fullName evidence="4">Helix-turn-helix transcriptional regulator</fullName>
    </submittedName>
</protein>
<dbReference type="GO" id="GO:0003700">
    <property type="term" value="F:DNA-binding transcription factor activity"/>
    <property type="evidence" value="ECO:0007669"/>
    <property type="project" value="InterPro"/>
</dbReference>
<reference evidence="4" key="1">
    <citation type="submission" date="2024-08" db="EMBL/GenBank/DDBJ databases">
        <authorList>
            <person name="Yu S.T."/>
        </authorList>
    </citation>
    <scope>NUCLEOTIDE SEQUENCE</scope>
    <source>
        <strain evidence="4">R33</strain>
    </source>
</reference>
<evidence type="ECO:0000313" key="4">
    <source>
        <dbReference type="EMBL" id="XDV65561.1"/>
    </source>
</evidence>
<evidence type="ECO:0000256" key="1">
    <source>
        <dbReference type="ARBA" id="ARBA00023015"/>
    </source>
</evidence>
<accession>A0AB39Y7U5</accession>
<evidence type="ECO:0000259" key="3">
    <source>
        <dbReference type="PROSITE" id="PS51000"/>
    </source>
</evidence>
<dbReference type="EMBL" id="CP165727">
    <property type="protein sequence ID" value="XDV65561.1"/>
    <property type="molecule type" value="Genomic_DNA"/>
</dbReference>
<dbReference type="InterPro" id="IPR036388">
    <property type="entry name" value="WH-like_DNA-bd_sf"/>
</dbReference>
<dbReference type="RefSeq" id="WP_369778510.1">
    <property type="nucleotide sequence ID" value="NZ_CP165727.1"/>
</dbReference>
<dbReference type="PIRSF" id="PIRSF016838">
    <property type="entry name" value="PafC"/>
    <property type="match status" value="1"/>
</dbReference>
<evidence type="ECO:0000256" key="2">
    <source>
        <dbReference type="ARBA" id="ARBA00023163"/>
    </source>
</evidence>
<dbReference type="InterPro" id="IPR001034">
    <property type="entry name" value="DeoR_HTH"/>
</dbReference>
<feature type="domain" description="HTH deoR-type" evidence="3">
    <location>
        <begin position="2"/>
        <end position="57"/>
    </location>
</feature>
<dbReference type="PROSITE" id="PS51000">
    <property type="entry name" value="HTH_DEOR_2"/>
    <property type="match status" value="1"/>
</dbReference>
<dbReference type="Gene3D" id="1.10.10.10">
    <property type="entry name" value="Winged helix-like DNA-binding domain superfamily/Winged helix DNA-binding domain"/>
    <property type="match status" value="1"/>
</dbReference>
<dbReference type="InterPro" id="IPR036390">
    <property type="entry name" value="WH_DNA-bd_sf"/>
</dbReference>
<dbReference type="InterPro" id="IPR013196">
    <property type="entry name" value="HTH_11"/>
</dbReference>
<dbReference type="InterPro" id="IPR026881">
    <property type="entry name" value="WYL_dom"/>
</dbReference>
<dbReference type="SUPFAM" id="SSF46785">
    <property type="entry name" value="Winged helix' DNA-binding domain"/>
    <property type="match status" value="1"/>
</dbReference>
<dbReference type="PROSITE" id="PS52050">
    <property type="entry name" value="WYL"/>
    <property type="match status" value="1"/>
</dbReference>
<organism evidence="4">
    <name type="scientific">Streptomyces sp. R33</name>
    <dbReference type="NCBI Taxonomy" id="3238629"/>
    <lineage>
        <taxon>Bacteria</taxon>
        <taxon>Bacillati</taxon>
        <taxon>Actinomycetota</taxon>
        <taxon>Actinomycetes</taxon>
        <taxon>Kitasatosporales</taxon>
        <taxon>Streptomycetaceae</taxon>
        <taxon>Streptomyces</taxon>
    </lineage>
</organism>
<keyword evidence="1" id="KW-0805">Transcription regulation</keyword>
<keyword evidence="2" id="KW-0804">Transcription</keyword>
<proteinExistence type="predicted"/>
<dbReference type="InterPro" id="IPR028349">
    <property type="entry name" value="PafC-like"/>
</dbReference>
<dbReference type="Pfam" id="PF08279">
    <property type="entry name" value="HTH_11"/>
    <property type="match status" value="1"/>
</dbReference>
<sequence length="342" mass="37009">MKSSRLLSILLLLQTRGRMTAAELAQELEVSVRTVYRDAEALAAAGVPLYGDAGHSGGYQLLAGYRTRLTGLSTGEAEALFLSGMPGPAAELGLGQALSAAQLKLRAALPAELREQADRMRLRFHLDAPGWYAEHEETPYLAQVADAVWRGRVIEVRYRRWKEPQEVDRRLEPYGLVLKAGRWYLVAAPAEPSGRSGAAGAAGPRTYRVDQILSVRETAEECLLPEGFELAAHWRRTQEEFHARLHPEEAVVRLSPRGAARLTGAQARALAAGGAPDPEVAGWTRAVLPIESQEQAQAQFLALGPDAEVLSPPPLRALIRDALGAMTARYGDGERDGSGPDA</sequence>
<dbReference type="PANTHER" id="PTHR34580">
    <property type="match status" value="1"/>
</dbReference>
<dbReference type="InterPro" id="IPR057727">
    <property type="entry name" value="WCX_dom"/>
</dbReference>
<dbReference type="Pfam" id="PF13280">
    <property type="entry name" value="WYL"/>
    <property type="match status" value="1"/>
</dbReference>
<dbReference type="Pfam" id="PF25583">
    <property type="entry name" value="WCX"/>
    <property type="match status" value="1"/>
</dbReference>